<dbReference type="AlphaFoldDB" id="A0A1Z4BNY0"/>
<protein>
    <submittedName>
        <fullName evidence="5">Serine protease</fullName>
    </submittedName>
</protein>
<dbReference type="SUPFAM" id="SSF50494">
    <property type="entry name" value="Trypsin-like serine proteases"/>
    <property type="match status" value="1"/>
</dbReference>
<dbReference type="GO" id="GO:0004252">
    <property type="term" value="F:serine-type endopeptidase activity"/>
    <property type="evidence" value="ECO:0007669"/>
    <property type="project" value="InterPro"/>
</dbReference>
<dbReference type="Gene3D" id="2.40.10.10">
    <property type="entry name" value="Trypsin-like serine proteases"/>
    <property type="match status" value="2"/>
</dbReference>
<keyword evidence="3" id="KW-0378">Hydrolase</keyword>
<evidence type="ECO:0000259" key="4">
    <source>
        <dbReference type="PROSITE" id="PS50106"/>
    </source>
</evidence>
<dbReference type="InterPro" id="IPR001478">
    <property type="entry name" value="PDZ"/>
</dbReference>
<evidence type="ECO:0000313" key="6">
    <source>
        <dbReference type="Proteomes" id="UP000197007"/>
    </source>
</evidence>
<dbReference type="InterPro" id="IPR051201">
    <property type="entry name" value="Chloro_Bact_Ser_Proteases"/>
</dbReference>
<comment type="similarity">
    <text evidence="1">Belongs to the peptidase S1C family.</text>
</comment>
<dbReference type="GO" id="GO:0006508">
    <property type="term" value="P:proteolysis"/>
    <property type="evidence" value="ECO:0007669"/>
    <property type="project" value="UniProtKB-KW"/>
</dbReference>
<dbReference type="PANTHER" id="PTHR43343:SF3">
    <property type="entry name" value="PROTEASE DO-LIKE 8, CHLOROPLASTIC"/>
    <property type="match status" value="1"/>
</dbReference>
<dbReference type="SMART" id="SM00228">
    <property type="entry name" value="PDZ"/>
    <property type="match status" value="1"/>
</dbReference>
<dbReference type="PANTHER" id="PTHR43343">
    <property type="entry name" value="PEPTIDASE S12"/>
    <property type="match status" value="1"/>
</dbReference>
<gene>
    <name evidence="5" type="ORF">CBG49_07920</name>
</gene>
<dbReference type="InterPro" id="IPR043504">
    <property type="entry name" value="Peptidase_S1_PA_chymotrypsin"/>
</dbReference>
<dbReference type="InterPro" id="IPR036034">
    <property type="entry name" value="PDZ_sf"/>
</dbReference>
<dbReference type="PROSITE" id="PS50106">
    <property type="entry name" value="PDZ"/>
    <property type="match status" value="1"/>
</dbReference>
<dbReference type="InterPro" id="IPR009003">
    <property type="entry name" value="Peptidase_S1_PA"/>
</dbReference>
<dbReference type="KEGG" id="capn:CBG49_07920"/>
<evidence type="ECO:0000313" key="5">
    <source>
        <dbReference type="EMBL" id="ASF43004.1"/>
    </source>
</evidence>
<evidence type="ECO:0000256" key="2">
    <source>
        <dbReference type="ARBA" id="ARBA00022670"/>
    </source>
</evidence>
<sequence>MIKNYATMIATAFLGGAMTLGGYKLFIDKHDAKQEALDLLSRPALVQTNHTTPERTVAGETNFVEAANKTVNSVVHVKNTVKSQGGVTSIFDLFYGNGGGEQTQVGTGSGVIITPDGYIVTNNHVIANATTLEVTLNNNKTYTAKLIGTDAASDIALLKIEADEKLPFLTFADSDNTQVGEWVLAVGNPFNLNSTVTAGIISAKARNISERGSDKIESFIQTDAVVNMGNSGGALVNLNGDLIGINTAISSTTGVYMGYSFAVPSNIAKKVVEDLIEYGNVQRGVMGVRGQGLDSEVAKKLNVKETEGFYVDSVDDDSGAGAAGLKKGDIIKQIDNVKIHKYSDLSGHIASKRPGDMLKVTYVREGKERTANITLKKNTTYVIQSLGLEVKNLSEADQKRFKTKNGVKVTAAGQFYEYNNINIVGKVLLSVNGKTIKDVDELKNIMSNLSSRNRNSLEFLNERGEKERFFF</sequence>
<evidence type="ECO:0000256" key="1">
    <source>
        <dbReference type="ARBA" id="ARBA00010541"/>
    </source>
</evidence>
<name>A0A1Z4BNY0_9FLAO</name>
<dbReference type="PRINTS" id="PR00834">
    <property type="entry name" value="PROTEASES2C"/>
</dbReference>
<dbReference type="RefSeq" id="WP_088594073.1">
    <property type="nucleotide sequence ID" value="NZ_CP022022.1"/>
</dbReference>
<dbReference type="InterPro" id="IPR001940">
    <property type="entry name" value="Peptidase_S1C"/>
</dbReference>
<dbReference type="EMBL" id="CP022022">
    <property type="protein sequence ID" value="ASF43004.1"/>
    <property type="molecule type" value="Genomic_DNA"/>
</dbReference>
<keyword evidence="6" id="KW-1185">Reference proteome</keyword>
<reference evidence="6" key="1">
    <citation type="submission" date="2017-06" db="EMBL/GenBank/DDBJ databases">
        <title>Complete genome sequence of Capnocytophaga sp. KCOM 1579 (=ChDC OS43) isolated from a human refractory periapical abscess lesion.</title>
        <authorList>
            <person name="Kook J.-K."/>
            <person name="Park S.-N."/>
            <person name="Lim Y.K."/>
            <person name="Roh H."/>
        </authorList>
    </citation>
    <scope>NUCLEOTIDE SEQUENCE [LARGE SCALE GENOMIC DNA]</scope>
    <source>
        <strain evidence="6">ChDC OS43</strain>
    </source>
</reference>
<dbReference type="Pfam" id="PF13180">
    <property type="entry name" value="PDZ_2"/>
    <property type="match status" value="1"/>
</dbReference>
<evidence type="ECO:0000256" key="3">
    <source>
        <dbReference type="ARBA" id="ARBA00022801"/>
    </source>
</evidence>
<dbReference type="Pfam" id="PF13365">
    <property type="entry name" value="Trypsin_2"/>
    <property type="match status" value="1"/>
</dbReference>
<proteinExistence type="inferred from homology"/>
<accession>A0A1Z4BNY0</accession>
<dbReference type="SUPFAM" id="SSF50156">
    <property type="entry name" value="PDZ domain-like"/>
    <property type="match status" value="1"/>
</dbReference>
<feature type="domain" description="PDZ" evidence="4">
    <location>
        <begin position="275"/>
        <end position="366"/>
    </location>
</feature>
<keyword evidence="2 5" id="KW-0645">Protease</keyword>
<dbReference type="Gene3D" id="2.30.42.10">
    <property type="match status" value="1"/>
</dbReference>
<organism evidence="5 6">
    <name type="scientific">Capnocytophaga endodontalis</name>
    <dbReference type="NCBI Taxonomy" id="2708117"/>
    <lineage>
        <taxon>Bacteria</taxon>
        <taxon>Pseudomonadati</taxon>
        <taxon>Bacteroidota</taxon>
        <taxon>Flavobacteriia</taxon>
        <taxon>Flavobacteriales</taxon>
        <taxon>Flavobacteriaceae</taxon>
        <taxon>Capnocytophaga</taxon>
    </lineage>
</organism>
<dbReference type="Proteomes" id="UP000197007">
    <property type="component" value="Chromosome"/>
</dbReference>